<dbReference type="Pfam" id="PF02604">
    <property type="entry name" value="PhdYeFM_antitox"/>
    <property type="match status" value="1"/>
</dbReference>
<gene>
    <name evidence="3" type="ORF">DCMF_06680</name>
</gene>
<dbReference type="PANTHER" id="PTHR33713">
    <property type="entry name" value="ANTITOXIN YAFN-RELATED"/>
    <property type="match status" value="1"/>
</dbReference>
<evidence type="ECO:0000313" key="3">
    <source>
        <dbReference type="EMBL" id="ATW24507.1"/>
    </source>
</evidence>
<protein>
    <recommendedName>
        <fullName evidence="2">Antitoxin</fullName>
    </recommendedName>
</protein>
<dbReference type="InterPro" id="IPR036165">
    <property type="entry name" value="YefM-like_sf"/>
</dbReference>
<dbReference type="InterPro" id="IPR006442">
    <property type="entry name" value="Antitoxin_Phd/YefM"/>
</dbReference>
<evidence type="ECO:0000256" key="2">
    <source>
        <dbReference type="RuleBase" id="RU362080"/>
    </source>
</evidence>
<dbReference type="RefSeq" id="WP_148133706.1">
    <property type="nucleotide sequence ID" value="NZ_CP017634.1"/>
</dbReference>
<dbReference type="InterPro" id="IPR051405">
    <property type="entry name" value="phD/YefM_antitoxin"/>
</dbReference>
<accession>A0A3G1KQ00</accession>
<dbReference type="Gene3D" id="3.40.1620.10">
    <property type="entry name" value="YefM-like domain"/>
    <property type="match status" value="1"/>
</dbReference>
<name>A0A3G1KQ00_FORW1</name>
<evidence type="ECO:0000256" key="1">
    <source>
        <dbReference type="ARBA" id="ARBA00009981"/>
    </source>
</evidence>
<comment type="function">
    <text evidence="2">Antitoxin component of a type II toxin-antitoxin (TA) system.</text>
</comment>
<dbReference type="EMBL" id="CP017634">
    <property type="protein sequence ID" value="ATW24507.1"/>
    <property type="molecule type" value="Genomic_DNA"/>
</dbReference>
<dbReference type="KEGG" id="fwa:DCMF_06680"/>
<dbReference type="PANTHER" id="PTHR33713:SF6">
    <property type="entry name" value="ANTITOXIN YEFM"/>
    <property type="match status" value="1"/>
</dbReference>
<evidence type="ECO:0000313" key="4">
    <source>
        <dbReference type="Proteomes" id="UP000323521"/>
    </source>
</evidence>
<sequence>MSIINATTARNNFFKLMEEATTTHEPIFITGKSGNVVVLSEEDYRSMQETFYLCTIPGMREKIIEGLKTPLDECVEDIDE</sequence>
<organism evidence="3 4">
    <name type="scientific">Formimonas warabiya</name>
    <dbReference type="NCBI Taxonomy" id="1761012"/>
    <lineage>
        <taxon>Bacteria</taxon>
        <taxon>Bacillati</taxon>
        <taxon>Bacillota</taxon>
        <taxon>Clostridia</taxon>
        <taxon>Eubacteriales</taxon>
        <taxon>Peptococcaceae</taxon>
        <taxon>Candidatus Formimonas</taxon>
    </lineage>
</organism>
<reference evidence="3 4" key="1">
    <citation type="submission" date="2016-10" db="EMBL/GenBank/DDBJ databases">
        <title>Complete Genome Sequence of Peptococcaceae strain DCMF.</title>
        <authorList>
            <person name="Edwards R.J."/>
            <person name="Holland S.I."/>
            <person name="Deshpande N.P."/>
            <person name="Wong Y.K."/>
            <person name="Ertan H."/>
            <person name="Manefield M."/>
            <person name="Russell T.L."/>
            <person name="Lee M.J."/>
        </authorList>
    </citation>
    <scope>NUCLEOTIDE SEQUENCE [LARGE SCALE GENOMIC DNA]</scope>
    <source>
        <strain evidence="3 4">DCMF</strain>
    </source>
</reference>
<keyword evidence="4" id="KW-1185">Reference proteome</keyword>
<dbReference type="AlphaFoldDB" id="A0A3G1KQ00"/>
<proteinExistence type="inferred from homology"/>
<dbReference type="SUPFAM" id="SSF143120">
    <property type="entry name" value="YefM-like"/>
    <property type="match status" value="1"/>
</dbReference>
<dbReference type="OrthoDB" id="9802003at2"/>
<comment type="similarity">
    <text evidence="1 2">Belongs to the phD/YefM antitoxin family.</text>
</comment>
<dbReference type="Proteomes" id="UP000323521">
    <property type="component" value="Chromosome"/>
</dbReference>
<dbReference type="NCBIfam" id="TIGR01552">
    <property type="entry name" value="phd_fam"/>
    <property type="match status" value="1"/>
</dbReference>